<protein>
    <submittedName>
        <fullName evidence="2">Uncharacterized protein</fullName>
    </submittedName>
</protein>
<proteinExistence type="predicted"/>
<evidence type="ECO:0000313" key="2">
    <source>
        <dbReference type="EMBL" id="RPB22471.1"/>
    </source>
</evidence>
<dbReference type="OrthoDB" id="5380411at2759"/>
<dbReference type="Proteomes" id="UP000267821">
    <property type="component" value="Unassembled WGS sequence"/>
</dbReference>
<feature type="compositionally biased region" description="Basic and acidic residues" evidence="1">
    <location>
        <begin position="324"/>
        <end position="348"/>
    </location>
</feature>
<dbReference type="InParanoid" id="A0A3N4LP69"/>
<name>A0A3N4LP69_9PEZI</name>
<organism evidence="2 3">
    <name type="scientific">Terfezia boudieri ATCC MYA-4762</name>
    <dbReference type="NCBI Taxonomy" id="1051890"/>
    <lineage>
        <taxon>Eukaryota</taxon>
        <taxon>Fungi</taxon>
        <taxon>Dikarya</taxon>
        <taxon>Ascomycota</taxon>
        <taxon>Pezizomycotina</taxon>
        <taxon>Pezizomycetes</taxon>
        <taxon>Pezizales</taxon>
        <taxon>Pezizaceae</taxon>
        <taxon>Terfezia</taxon>
    </lineage>
</organism>
<feature type="region of interest" description="Disordered" evidence="1">
    <location>
        <begin position="130"/>
        <end position="155"/>
    </location>
</feature>
<feature type="region of interest" description="Disordered" evidence="1">
    <location>
        <begin position="308"/>
        <end position="352"/>
    </location>
</feature>
<reference evidence="2 3" key="1">
    <citation type="journal article" date="2018" name="Nat. Ecol. Evol.">
        <title>Pezizomycetes genomes reveal the molecular basis of ectomycorrhizal truffle lifestyle.</title>
        <authorList>
            <person name="Murat C."/>
            <person name="Payen T."/>
            <person name="Noel B."/>
            <person name="Kuo A."/>
            <person name="Morin E."/>
            <person name="Chen J."/>
            <person name="Kohler A."/>
            <person name="Krizsan K."/>
            <person name="Balestrini R."/>
            <person name="Da Silva C."/>
            <person name="Montanini B."/>
            <person name="Hainaut M."/>
            <person name="Levati E."/>
            <person name="Barry K.W."/>
            <person name="Belfiori B."/>
            <person name="Cichocki N."/>
            <person name="Clum A."/>
            <person name="Dockter R.B."/>
            <person name="Fauchery L."/>
            <person name="Guy J."/>
            <person name="Iotti M."/>
            <person name="Le Tacon F."/>
            <person name="Lindquist E.A."/>
            <person name="Lipzen A."/>
            <person name="Malagnac F."/>
            <person name="Mello A."/>
            <person name="Molinier V."/>
            <person name="Miyauchi S."/>
            <person name="Poulain J."/>
            <person name="Riccioni C."/>
            <person name="Rubini A."/>
            <person name="Sitrit Y."/>
            <person name="Splivallo R."/>
            <person name="Traeger S."/>
            <person name="Wang M."/>
            <person name="Zifcakova L."/>
            <person name="Wipf D."/>
            <person name="Zambonelli A."/>
            <person name="Paolocci F."/>
            <person name="Nowrousian M."/>
            <person name="Ottonello S."/>
            <person name="Baldrian P."/>
            <person name="Spatafora J.W."/>
            <person name="Henrissat B."/>
            <person name="Nagy L.G."/>
            <person name="Aury J.M."/>
            <person name="Wincker P."/>
            <person name="Grigoriev I.V."/>
            <person name="Bonfante P."/>
            <person name="Martin F.M."/>
        </authorList>
    </citation>
    <scope>NUCLEOTIDE SEQUENCE [LARGE SCALE GENOMIC DNA]</scope>
    <source>
        <strain evidence="2 3">ATCC MYA-4762</strain>
    </source>
</reference>
<evidence type="ECO:0000313" key="3">
    <source>
        <dbReference type="Proteomes" id="UP000267821"/>
    </source>
</evidence>
<dbReference type="AlphaFoldDB" id="A0A3N4LP69"/>
<accession>A0A3N4LP69</accession>
<dbReference type="EMBL" id="ML121551">
    <property type="protein sequence ID" value="RPB22471.1"/>
    <property type="molecule type" value="Genomic_DNA"/>
</dbReference>
<gene>
    <name evidence="2" type="ORF">L211DRAFT_850511</name>
</gene>
<keyword evidence="3" id="KW-1185">Reference proteome</keyword>
<sequence length="444" mass="48809">MNNAVTPELVRWLQKPPFQFPATVNGNIPSPKFIQERKAQLNHLVNELGCLPLQHHIAGMRLWLRIDPSDGGGVGFSLDLDTVMAFVKYTARTMDNLVQHRVSNDQKFMKWVTDRVSGLPLEERRFLGFDEPHEPIEASAPEQPSQRRRSTRIPSGDGVAVVSILKQSRVAVDQPLVEKTAQKHRRVTFTNPEPFAANNQPTAKKCGVPTPKNISKDGGEIYQPQTALRASVHNERKMHCDGGGTDKTYKGKGKGKVDDDDILDTIVVAGSTGTSESFWKSGTSTGTEMNVSSASACTPIYRKPAGDFFPKDKPITEGSQAPDAKTRARVRSDRKPSTVRVTAEEPKPHSNIGARRSSRVTVIPTTRGTRQLPNSNGPMIITIVFDGRVTTFLEMVQNMEGVESTKRVTATIINIRVKAESYLAIYSKLSRTLGVASISSSPNV</sequence>
<evidence type="ECO:0000256" key="1">
    <source>
        <dbReference type="SAM" id="MobiDB-lite"/>
    </source>
</evidence>